<comment type="caution">
    <text evidence="5">The sequence shown here is derived from an EMBL/GenBank/DDBJ whole genome shotgun (WGS) entry which is preliminary data.</text>
</comment>
<organism evidence="5 6">
    <name type="scientific">Rhodofomes roseus</name>
    <dbReference type="NCBI Taxonomy" id="34475"/>
    <lineage>
        <taxon>Eukaryota</taxon>
        <taxon>Fungi</taxon>
        <taxon>Dikarya</taxon>
        <taxon>Basidiomycota</taxon>
        <taxon>Agaricomycotina</taxon>
        <taxon>Agaricomycetes</taxon>
        <taxon>Polyporales</taxon>
        <taxon>Rhodofomes</taxon>
    </lineage>
</organism>
<evidence type="ECO:0000259" key="4">
    <source>
        <dbReference type="PROSITE" id="PS50003"/>
    </source>
</evidence>
<dbReference type="PANTHER" id="PTHR36100">
    <property type="entry name" value="BUD SITE SELECTION PROTEIN 4"/>
    <property type="match status" value="1"/>
</dbReference>
<feature type="compositionally biased region" description="Acidic residues" evidence="3">
    <location>
        <begin position="220"/>
        <end position="239"/>
    </location>
</feature>
<feature type="region of interest" description="Disordered" evidence="3">
    <location>
        <begin position="217"/>
        <end position="395"/>
    </location>
</feature>
<reference evidence="5 6" key="1">
    <citation type="journal article" date="2021" name="Environ. Microbiol.">
        <title>Gene family expansions and transcriptome signatures uncover fungal adaptations to wood decay.</title>
        <authorList>
            <person name="Hage H."/>
            <person name="Miyauchi S."/>
            <person name="Viragh M."/>
            <person name="Drula E."/>
            <person name="Min B."/>
            <person name="Chaduli D."/>
            <person name="Navarro D."/>
            <person name="Favel A."/>
            <person name="Norest M."/>
            <person name="Lesage-Meessen L."/>
            <person name="Balint B."/>
            <person name="Merenyi Z."/>
            <person name="de Eugenio L."/>
            <person name="Morin E."/>
            <person name="Martinez A.T."/>
            <person name="Baldrian P."/>
            <person name="Stursova M."/>
            <person name="Martinez M.J."/>
            <person name="Novotny C."/>
            <person name="Magnuson J.K."/>
            <person name="Spatafora J.W."/>
            <person name="Maurice S."/>
            <person name="Pangilinan J."/>
            <person name="Andreopoulos W."/>
            <person name="LaButti K."/>
            <person name="Hundley H."/>
            <person name="Na H."/>
            <person name="Kuo A."/>
            <person name="Barry K."/>
            <person name="Lipzen A."/>
            <person name="Henrissat B."/>
            <person name="Riley R."/>
            <person name="Ahrendt S."/>
            <person name="Nagy L.G."/>
            <person name="Grigoriev I.V."/>
            <person name="Martin F."/>
            <person name="Rosso M.N."/>
        </authorList>
    </citation>
    <scope>NUCLEOTIDE SEQUENCE [LARGE SCALE GENOMIC DNA]</scope>
    <source>
        <strain evidence="5 6">CIRM-BRFM 1785</strain>
    </source>
</reference>
<proteinExistence type="predicted"/>
<feature type="domain" description="PH" evidence="4">
    <location>
        <begin position="1188"/>
        <end position="1307"/>
    </location>
</feature>
<sequence>MSSGLPLRDRLQSNSPDPPGQGNPWVGRPTTPLRIAKRDSPQGAGLARRQSSSYKALRTNNLVSKSPFRSQLPTPAKSTPSRPSAVRQSAGLSPSPRKVSGEKRPRPHSMVATENEHPLGFKRRQSRAFQGLLEKEPVTKSPFKIIPPDVDLDDALPPPPPPKLTRIPVATASPGRSSLVSKRLHGPRIVGNGSLSRRQRRKTVTFDEHCDVLEFSVEEHEIDENAISTDEESGDEQADEPQIVELRPALDAPFPTDESFDSSHTGNDSITGLVETLLQDTDEPHTPPRRESSLPPDIETEDGVPYGRTHHAERLGAAYHPTPAYDASSDTDQRDFSVSTPPPSTITQTNTGPGSRSISGTPERLDVSEVDEDVRMLPPSPSPAKRPSQVSPVPSEQVLVPRFSLEHLRQSATTATLREDPFNVPHIKDEQVPPEISFVSGGSDECMDPANLSIGQSEVSLDGLDREHASREEEATDDEELLPPQPPFFHMKQEDGIVSSRSSTPLERSDSHVSTVPDFNFTSPVDMMRSSSPRREIHMPKAIRPGDSLTPERIMSSPRSSPRASPASGSNIIRPTSQGMSIDETTRRHSLREQPDAGNADSLEGDRNDIAAASVDVHMDEDRRSVASTVSDHSTRSPPPPMSREKNYTYDGVMSVDPNPQPIDPPRPSILARAHSDVEDKSMFQGIQMDFDHSAFGFGQEDMFGRTGSTSSRGDVHLGDVSALDRLMENVAHGLPGSAGGSALRDLQAEGNAQGPLTFRHETVDEETGEPAQASPTPTGVINAPPAPPPKEAIRAREQLIMAKKREAKRRDDLASLGHSTPSAVQAMRAGRPSRRRSMSTGDAEDLLTRTPAAQRRAAALKSEGLLDVLDIDQEDDPLADSIDRELRKLEDPAKSKYHIRQHQETIYASSDAEQVSHVGTAGDVNGGKAWRIVKRPSDMNEYARQIKELRAQDKSGKAHGKVFVKVCGLKGLQVPLPREPTIITCTLNNGIHFVTTPECRFSKDCRIEQEFELIEHSKLEFTLTIKVRRDPHIAAQCKANIPPPLPTPSAAPRANPPASKGGVLNFFRSSSPKKQPAKPVPAPAVRVPEFKFVDNLARYLKSDGTLARAFISFRDIAHRCDATIFDSPYPLIGQRLESRTVTKTVQVGEIVLQIFRLPALPGIPPNQLPQSLDECIRGLRHTVWHKQTYFEGTLTQCGGDCTSWRRRHLRLVGANLVAYNDVTKKVTATIDLRKAVAVEDDDAARNALSPQSGVSSRSRHVDELDIPYGVERSFRLVFLHDQEITFFADTEEEKTRWVEVLRLIVGRVPQNPLWAEMLWQRQQDAAKRSNGHGDLAPHR</sequence>
<dbReference type="PANTHER" id="PTHR36100:SF1">
    <property type="entry name" value="BUD SITE SELECTION PROTEIN 4"/>
    <property type="match status" value="1"/>
</dbReference>
<evidence type="ECO:0000256" key="2">
    <source>
        <dbReference type="ARBA" id="ARBA00023306"/>
    </source>
</evidence>
<dbReference type="Proteomes" id="UP000814176">
    <property type="component" value="Unassembled WGS sequence"/>
</dbReference>
<dbReference type="SMART" id="SM00233">
    <property type="entry name" value="PH"/>
    <property type="match status" value="1"/>
</dbReference>
<evidence type="ECO:0000313" key="5">
    <source>
        <dbReference type="EMBL" id="KAH9828726.1"/>
    </source>
</evidence>
<dbReference type="GeneID" id="72008955"/>
<evidence type="ECO:0000256" key="1">
    <source>
        <dbReference type="ARBA" id="ARBA00022618"/>
    </source>
</evidence>
<name>A0ABQ8JXB7_9APHY</name>
<feature type="compositionally biased region" description="Basic and acidic residues" evidence="3">
    <location>
        <begin position="282"/>
        <end position="292"/>
    </location>
</feature>
<feature type="region of interest" description="Disordered" evidence="3">
    <location>
        <begin position="140"/>
        <end position="201"/>
    </location>
</feature>
<feature type="compositionally biased region" description="Polar residues" evidence="3">
    <location>
        <begin position="569"/>
        <end position="580"/>
    </location>
</feature>
<dbReference type="SUPFAM" id="SSF50729">
    <property type="entry name" value="PH domain-like"/>
    <property type="match status" value="1"/>
</dbReference>
<feature type="compositionally biased region" description="Basic and acidic residues" evidence="3">
    <location>
        <begin position="463"/>
        <end position="473"/>
    </location>
</feature>
<evidence type="ECO:0000256" key="3">
    <source>
        <dbReference type="SAM" id="MobiDB-lite"/>
    </source>
</evidence>
<dbReference type="PROSITE" id="PS50003">
    <property type="entry name" value="PH_DOMAIN"/>
    <property type="match status" value="1"/>
</dbReference>
<dbReference type="Gene3D" id="2.30.29.30">
    <property type="entry name" value="Pleckstrin-homology domain (PH domain)/Phosphotyrosine-binding domain (PTB)"/>
    <property type="match status" value="1"/>
</dbReference>
<gene>
    <name evidence="5" type="ORF">C8Q71DRAFT_863743</name>
</gene>
<feature type="compositionally biased region" description="Polar residues" evidence="3">
    <location>
        <begin position="49"/>
        <end position="92"/>
    </location>
</feature>
<feature type="region of interest" description="Disordered" evidence="3">
    <location>
        <begin position="1"/>
        <end position="128"/>
    </location>
</feature>
<accession>A0ABQ8JXB7</accession>
<feature type="region of interest" description="Disordered" evidence="3">
    <location>
        <begin position="807"/>
        <end position="851"/>
    </location>
</feature>
<evidence type="ECO:0000313" key="6">
    <source>
        <dbReference type="Proteomes" id="UP000814176"/>
    </source>
</evidence>
<dbReference type="Pfam" id="PF00169">
    <property type="entry name" value="PH"/>
    <property type="match status" value="1"/>
</dbReference>
<protein>
    <recommendedName>
        <fullName evidence="4">PH domain-containing protein</fullName>
    </recommendedName>
</protein>
<feature type="compositionally biased region" description="Pro residues" evidence="3">
    <location>
        <begin position="659"/>
        <end position="668"/>
    </location>
</feature>
<keyword evidence="1" id="KW-0132">Cell division</keyword>
<dbReference type="EMBL" id="JADCUA010000048">
    <property type="protein sequence ID" value="KAH9828726.1"/>
    <property type="molecule type" value="Genomic_DNA"/>
</dbReference>
<keyword evidence="6" id="KW-1185">Reference proteome</keyword>
<feature type="compositionally biased region" description="Basic and acidic residues" evidence="3">
    <location>
        <begin position="584"/>
        <end position="595"/>
    </location>
</feature>
<feature type="region of interest" description="Disordered" evidence="3">
    <location>
        <begin position="764"/>
        <end position="791"/>
    </location>
</feature>
<dbReference type="InterPro" id="IPR001849">
    <property type="entry name" value="PH_domain"/>
</dbReference>
<dbReference type="InterPro" id="IPR052007">
    <property type="entry name" value="Bud4"/>
</dbReference>
<keyword evidence="2" id="KW-0131">Cell cycle</keyword>
<dbReference type="InterPro" id="IPR011993">
    <property type="entry name" value="PH-like_dom_sf"/>
</dbReference>
<feature type="compositionally biased region" description="Basic and acidic residues" evidence="3">
    <location>
        <begin position="417"/>
        <end position="431"/>
    </location>
</feature>
<feature type="compositionally biased region" description="Low complexity" evidence="3">
    <location>
        <begin position="556"/>
        <end position="568"/>
    </location>
</feature>
<dbReference type="RefSeq" id="XP_047772381.1">
    <property type="nucleotide sequence ID" value="XM_047928223.1"/>
</dbReference>
<feature type="region of interest" description="Disordered" evidence="3">
    <location>
        <begin position="414"/>
        <end position="669"/>
    </location>
</feature>
<feature type="compositionally biased region" description="Polar residues" evidence="3">
    <location>
        <begin position="345"/>
        <end position="360"/>
    </location>
</feature>